<feature type="chain" id="PRO_5039628833" description="Lipoprotein" evidence="1">
    <location>
        <begin position="22"/>
        <end position="200"/>
    </location>
</feature>
<sequence length="200" mass="22450">MKKIFVVICALSLMLSAGCTKQQNSSMSIQPSKLSQEETDIKNLLDPENQQQIFDYNVDEQVKSVALRVYRLKDGKWEMEREGAVAMSDLKGRFVVGFDKMYKGANIVFKSEHLKNSSVLEASADDTSFDDLGTTTNKISGETNIEYEKDIPLAIQYFSSKPNIEAYGVEDFSHPEKYDAGHEAVYAVTICFSKKELSSN</sequence>
<feature type="signal peptide" evidence="1">
    <location>
        <begin position="1"/>
        <end position="21"/>
    </location>
</feature>
<accession>A0A6N4TIB2</accession>
<organism evidence="2 3">
    <name type="scientific">Amedibacterium intestinale</name>
    <dbReference type="NCBI Taxonomy" id="2583452"/>
    <lineage>
        <taxon>Bacteria</taxon>
        <taxon>Bacillati</taxon>
        <taxon>Bacillota</taxon>
        <taxon>Erysipelotrichia</taxon>
        <taxon>Erysipelotrichales</taxon>
        <taxon>Erysipelotrichaceae</taxon>
        <taxon>Amedibacterium</taxon>
    </lineage>
</organism>
<dbReference type="PROSITE" id="PS51257">
    <property type="entry name" value="PROKAR_LIPOPROTEIN"/>
    <property type="match status" value="1"/>
</dbReference>
<evidence type="ECO:0000313" key="2">
    <source>
        <dbReference type="EMBL" id="BBK22966.1"/>
    </source>
</evidence>
<dbReference type="RefSeq" id="WP_163052116.1">
    <property type="nucleotide sequence ID" value="NZ_AP019695.1"/>
</dbReference>
<dbReference type="AlphaFoldDB" id="A0A6N4TIB2"/>
<reference evidence="3" key="1">
    <citation type="submission" date="2019-05" db="EMBL/GenBank/DDBJ databases">
        <title>Complete genome sequencing of Absiella argi strain JCM 30884.</title>
        <authorList>
            <person name="Sakamoto M."/>
            <person name="Murakami T."/>
            <person name="Mori H."/>
        </authorList>
    </citation>
    <scope>NUCLEOTIDE SEQUENCE [LARGE SCALE GENOMIC DNA]</scope>
    <source>
        <strain evidence="3">JCM 30884</strain>
    </source>
</reference>
<dbReference type="KEGG" id="aarg:Aargi30884_18690"/>
<keyword evidence="1" id="KW-0732">Signal</keyword>
<dbReference type="EMBL" id="AP019695">
    <property type="protein sequence ID" value="BBK22966.1"/>
    <property type="molecule type" value="Genomic_DNA"/>
</dbReference>
<keyword evidence="3" id="KW-1185">Reference proteome</keyword>
<gene>
    <name evidence="2" type="ORF">Aargi30884_18690</name>
</gene>
<evidence type="ECO:0000313" key="3">
    <source>
        <dbReference type="Proteomes" id="UP000464754"/>
    </source>
</evidence>
<name>A0A6N4TIB2_9FIRM</name>
<evidence type="ECO:0000256" key="1">
    <source>
        <dbReference type="SAM" id="SignalP"/>
    </source>
</evidence>
<dbReference type="Proteomes" id="UP000464754">
    <property type="component" value="Chromosome"/>
</dbReference>
<proteinExistence type="predicted"/>
<evidence type="ECO:0008006" key="4">
    <source>
        <dbReference type="Google" id="ProtNLM"/>
    </source>
</evidence>
<protein>
    <recommendedName>
        <fullName evidence="4">Lipoprotein</fullName>
    </recommendedName>
</protein>